<name>A0ABD0M4L9_9CAEN</name>
<protein>
    <submittedName>
        <fullName evidence="2">Uncharacterized protein</fullName>
    </submittedName>
</protein>
<feature type="compositionally biased region" description="Low complexity" evidence="1">
    <location>
        <begin position="41"/>
        <end position="50"/>
    </location>
</feature>
<evidence type="ECO:0000313" key="2">
    <source>
        <dbReference type="EMBL" id="KAK7506481.1"/>
    </source>
</evidence>
<dbReference type="Proteomes" id="UP001519460">
    <property type="component" value="Unassembled WGS sequence"/>
</dbReference>
<evidence type="ECO:0000256" key="1">
    <source>
        <dbReference type="SAM" id="MobiDB-lite"/>
    </source>
</evidence>
<feature type="compositionally biased region" description="Basic and acidic residues" evidence="1">
    <location>
        <begin position="75"/>
        <end position="86"/>
    </location>
</feature>
<feature type="non-terminal residue" evidence="2">
    <location>
        <position position="1"/>
    </location>
</feature>
<gene>
    <name evidence="2" type="ORF">BaRGS_00002593</name>
</gene>
<keyword evidence="3" id="KW-1185">Reference proteome</keyword>
<reference evidence="2 3" key="1">
    <citation type="journal article" date="2023" name="Sci. Data">
        <title>Genome assembly of the Korean intertidal mud-creeper Batillaria attramentaria.</title>
        <authorList>
            <person name="Patra A.K."/>
            <person name="Ho P.T."/>
            <person name="Jun S."/>
            <person name="Lee S.J."/>
            <person name="Kim Y."/>
            <person name="Won Y.J."/>
        </authorList>
    </citation>
    <scope>NUCLEOTIDE SEQUENCE [LARGE SCALE GENOMIC DNA]</scope>
    <source>
        <strain evidence="2">Wonlab-2016</strain>
    </source>
</reference>
<dbReference type="EMBL" id="JACVVK020000007">
    <property type="protein sequence ID" value="KAK7506481.1"/>
    <property type="molecule type" value="Genomic_DNA"/>
</dbReference>
<evidence type="ECO:0000313" key="3">
    <source>
        <dbReference type="Proteomes" id="UP001519460"/>
    </source>
</evidence>
<feature type="compositionally biased region" description="Basic and acidic residues" evidence="1">
    <location>
        <begin position="51"/>
        <end position="67"/>
    </location>
</feature>
<proteinExistence type="predicted"/>
<feature type="region of interest" description="Disordered" evidence="1">
    <location>
        <begin position="1"/>
        <end position="93"/>
    </location>
</feature>
<comment type="caution">
    <text evidence="2">The sequence shown here is derived from an EMBL/GenBank/DDBJ whole genome shotgun (WGS) entry which is preliminary data.</text>
</comment>
<feature type="compositionally biased region" description="Basic and acidic residues" evidence="1">
    <location>
        <begin position="17"/>
        <end position="30"/>
    </location>
</feature>
<sequence>GPVIGIALVGSGNSSAVEDRDSSIVDRDSSVGDQDSSLGNRDSSAGGRSSSDGDRELKSFGRPQGEEREVEEEGERGGKATAERSSRRVPPISCSSVRLVLGSTSGVGMAD</sequence>
<accession>A0ABD0M4L9</accession>
<organism evidence="2 3">
    <name type="scientific">Batillaria attramentaria</name>
    <dbReference type="NCBI Taxonomy" id="370345"/>
    <lineage>
        <taxon>Eukaryota</taxon>
        <taxon>Metazoa</taxon>
        <taxon>Spiralia</taxon>
        <taxon>Lophotrochozoa</taxon>
        <taxon>Mollusca</taxon>
        <taxon>Gastropoda</taxon>
        <taxon>Caenogastropoda</taxon>
        <taxon>Sorbeoconcha</taxon>
        <taxon>Cerithioidea</taxon>
        <taxon>Batillariidae</taxon>
        <taxon>Batillaria</taxon>
    </lineage>
</organism>
<dbReference type="AlphaFoldDB" id="A0ABD0M4L9"/>